<dbReference type="Proteomes" id="UP001500962">
    <property type="component" value="Unassembled WGS sequence"/>
</dbReference>
<feature type="compositionally biased region" description="Low complexity" evidence="1">
    <location>
        <begin position="269"/>
        <end position="283"/>
    </location>
</feature>
<accession>A0AAV3SFE7</accession>
<evidence type="ECO:0000256" key="1">
    <source>
        <dbReference type="SAM" id="MobiDB-lite"/>
    </source>
</evidence>
<dbReference type="EMBL" id="BAAADN010000022">
    <property type="protein sequence ID" value="GAA0458707.1"/>
    <property type="molecule type" value="Genomic_DNA"/>
</dbReference>
<proteinExistence type="predicted"/>
<dbReference type="AlphaFoldDB" id="A0AAV3SFE7"/>
<evidence type="ECO:0000313" key="2">
    <source>
        <dbReference type="EMBL" id="GAA0458707.1"/>
    </source>
</evidence>
<keyword evidence="4" id="KW-1185">Reference proteome</keyword>
<evidence type="ECO:0000313" key="3">
    <source>
        <dbReference type="EMBL" id="UOO95667.1"/>
    </source>
</evidence>
<reference evidence="2" key="3">
    <citation type="submission" date="2023-12" db="EMBL/GenBank/DDBJ databases">
        <authorList>
            <person name="Sun Q."/>
            <person name="Inoue M."/>
        </authorList>
    </citation>
    <scope>NUCLEOTIDE SEQUENCE</scope>
    <source>
        <strain evidence="2">JCM 12289</strain>
    </source>
</reference>
<feature type="region of interest" description="Disordered" evidence="1">
    <location>
        <begin position="263"/>
        <end position="283"/>
    </location>
</feature>
<sequence length="283" mass="30469">MRRTFAAVLLSVLVVLAGCSGVFGGDDESAETVTPAAVPTDEPTPTPVAQLAPGVTKRGIENPRALIAAHRSFLQNRSFTQRSNSTALAANGSAILQATSTARAGPQGKRLHSVIERNGSFTSREPTTISTRSEAWWGGEQYLVKRTFPNGTTTYSRPPIDTTRIDIATGTLPYLLGSFDTNNTTVTDHQSRNGTTLYRINGTSDVPRQPNTTLELLVDSRGVIHEYTTIRRLSADTGVSKSVTRTRLVAIGETDAPERPSWIETAKNRTTATREAGTARNGE</sequence>
<protein>
    <recommendedName>
        <fullName evidence="6">Lipoprotein</fullName>
    </recommendedName>
</protein>
<dbReference type="Proteomes" id="UP000830542">
    <property type="component" value="Chromosome"/>
</dbReference>
<organism evidence="2 5">
    <name type="scientific">Halococcus dombrowskii</name>
    <dbReference type="NCBI Taxonomy" id="179637"/>
    <lineage>
        <taxon>Archaea</taxon>
        <taxon>Methanobacteriati</taxon>
        <taxon>Methanobacteriota</taxon>
        <taxon>Stenosarchaea group</taxon>
        <taxon>Halobacteria</taxon>
        <taxon>Halobacteriales</taxon>
        <taxon>Halococcaceae</taxon>
        <taxon>Halococcus</taxon>
    </lineage>
</organism>
<gene>
    <name evidence="2" type="ORF">GCM10008985_13700</name>
    <name evidence="3" type="ORF">MUK72_02915</name>
</gene>
<dbReference type="GeneID" id="71760765"/>
<evidence type="ECO:0000313" key="4">
    <source>
        <dbReference type="Proteomes" id="UP000830542"/>
    </source>
</evidence>
<reference evidence="3" key="2">
    <citation type="submission" date="2022-04" db="EMBL/GenBank/DDBJ databases">
        <title>Sequencing and genomic assembly of Halococcus dombrowskii.</title>
        <authorList>
            <person name="Lim S.W."/>
            <person name="MacLea K.S."/>
        </authorList>
    </citation>
    <scope>NUCLEOTIDE SEQUENCE</scope>
    <source>
        <strain evidence="3">H4</strain>
    </source>
</reference>
<dbReference type="KEGG" id="hdo:MUK72_02915"/>
<dbReference type="PROSITE" id="PS51257">
    <property type="entry name" value="PROKAR_LIPOPROTEIN"/>
    <property type="match status" value="1"/>
</dbReference>
<dbReference type="EMBL" id="CP095005">
    <property type="protein sequence ID" value="UOO95667.1"/>
    <property type="molecule type" value="Genomic_DNA"/>
</dbReference>
<dbReference type="RefSeq" id="WP_244703748.1">
    <property type="nucleotide sequence ID" value="NZ_BAAADN010000022.1"/>
</dbReference>
<name>A0AAV3SFE7_HALDO</name>
<evidence type="ECO:0000313" key="5">
    <source>
        <dbReference type="Proteomes" id="UP001500962"/>
    </source>
</evidence>
<evidence type="ECO:0008006" key="6">
    <source>
        <dbReference type="Google" id="ProtNLM"/>
    </source>
</evidence>
<reference evidence="2" key="1">
    <citation type="journal article" date="2014" name="Int. J. Syst. Evol. Microbiol.">
        <title>Complete genome sequence of Corynebacterium casei LMG S-19264T (=DSM 44701T), isolated from a smear-ripened cheese.</title>
        <authorList>
            <consortium name="US DOE Joint Genome Institute (JGI-PGF)"/>
            <person name="Walter F."/>
            <person name="Albersmeier A."/>
            <person name="Kalinowski J."/>
            <person name="Ruckert C."/>
        </authorList>
    </citation>
    <scope>NUCLEOTIDE SEQUENCE</scope>
    <source>
        <strain evidence="2">JCM 12289</strain>
    </source>
</reference>